<dbReference type="Gene3D" id="3.40.50.720">
    <property type="entry name" value="NAD(P)-binding Rossmann-like Domain"/>
    <property type="match status" value="1"/>
</dbReference>
<feature type="domain" description="Ketopantoate reductase C-terminal" evidence="13">
    <location>
        <begin position="211"/>
        <end position="337"/>
    </location>
</feature>
<dbReference type="Pfam" id="PF02558">
    <property type="entry name" value="ApbA"/>
    <property type="match status" value="1"/>
</dbReference>
<dbReference type="EC" id="1.1.1.169" evidence="4 11"/>
<organism evidence="14 15">
    <name type="scientific">Enterococcus faecalis TX4248</name>
    <dbReference type="NCBI Taxonomy" id="749495"/>
    <lineage>
        <taxon>Bacteria</taxon>
        <taxon>Bacillati</taxon>
        <taxon>Bacillota</taxon>
        <taxon>Bacilli</taxon>
        <taxon>Lactobacillales</taxon>
        <taxon>Enterococcaceae</taxon>
        <taxon>Enterococcus</taxon>
    </lineage>
</organism>
<evidence type="ECO:0000256" key="5">
    <source>
        <dbReference type="ARBA" id="ARBA00019465"/>
    </source>
</evidence>
<dbReference type="Pfam" id="PF08546">
    <property type="entry name" value="ApbA_C"/>
    <property type="match status" value="1"/>
</dbReference>
<dbReference type="InterPro" id="IPR013752">
    <property type="entry name" value="KPA_reductase"/>
</dbReference>
<dbReference type="Proteomes" id="UP000004846">
    <property type="component" value="Unassembled WGS sequence"/>
</dbReference>
<protein>
    <recommendedName>
        <fullName evidence="5 11">2-dehydropantoate 2-reductase</fullName>
        <ecNumber evidence="4 11">1.1.1.169</ecNumber>
    </recommendedName>
    <alternativeName>
        <fullName evidence="9 11">Ketopantoate reductase</fullName>
    </alternativeName>
</protein>
<evidence type="ECO:0000256" key="1">
    <source>
        <dbReference type="ARBA" id="ARBA00002919"/>
    </source>
</evidence>
<reference evidence="14 15" key="1">
    <citation type="submission" date="2010-07" db="EMBL/GenBank/DDBJ databases">
        <authorList>
            <person name="Sid Ahmed O."/>
        </authorList>
    </citation>
    <scope>NUCLEOTIDE SEQUENCE [LARGE SCALE GENOMIC DNA]</scope>
    <source>
        <strain evidence="14 15">TX4248</strain>
    </source>
</reference>
<comment type="caution">
    <text evidence="14">The sequence shown here is derived from an EMBL/GenBank/DDBJ whole genome shotgun (WGS) entry which is preliminary data.</text>
</comment>
<dbReference type="SUPFAM" id="SSF51735">
    <property type="entry name" value="NAD(P)-binding Rossmann-fold domains"/>
    <property type="match status" value="1"/>
</dbReference>
<sequence length="344" mass="38215">MFCLFIAIKVRDRDFLSRFLPKNKKLNGGKEMKIIIAGAGAMGSRFGLMLHQAGNDVFFVDGWPEHIEAIRKNGLVADFNGEVMTAKIPIYPQTEVASIDFTADLVILFTKAMQLEGMLEALEHFLNKNTKVLCLLNGIGHEDIIKKYVPYENILLGNTMWTAGLEGPGKVKLFGNGSIDLQNLGAQSEQAAEAVIKVLNNAGLNARYSENILSSIYKKACVNGTMNGLCTLLDCNMADFGETEQADQIVQQIVNEFLAVAEVEQVTLDKQAVLQQIRSCYNRETIGLHHPSMYQDLITNHRLTEIDYINGAIVRKGKAYGIATPYCQFLTELIHCKENLLHAK</sequence>
<dbReference type="GO" id="GO:0015940">
    <property type="term" value="P:pantothenate biosynthetic process"/>
    <property type="evidence" value="ECO:0007669"/>
    <property type="project" value="UniProtKB-UniPathway"/>
</dbReference>
<name>A0A125W1D2_ENTFL</name>
<gene>
    <name evidence="14" type="ORF">HMPREF9498_03017</name>
</gene>
<dbReference type="HOGENOM" id="CLU_031468_0_0_9"/>
<comment type="function">
    <text evidence="1 11">Catalyzes the NADPH-dependent reduction of ketopantoate into pantoic acid.</text>
</comment>
<dbReference type="InterPro" id="IPR013328">
    <property type="entry name" value="6PGD_dom2"/>
</dbReference>
<feature type="domain" description="Ketopantoate reductase N-terminal" evidence="12">
    <location>
        <begin position="34"/>
        <end position="184"/>
    </location>
</feature>
<evidence type="ECO:0000256" key="11">
    <source>
        <dbReference type="RuleBase" id="RU362068"/>
    </source>
</evidence>
<dbReference type="InterPro" id="IPR003710">
    <property type="entry name" value="ApbA"/>
</dbReference>
<proteinExistence type="inferred from homology"/>
<evidence type="ECO:0000256" key="7">
    <source>
        <dbReference type="ARBA" id="ARBA00022857"/>
    </source>
</evidence>
<dbReference type="InterPro" id="IPR008927">
    <property type="entry name" value="6-PGluconate_DH-like_C_sf"/>
</dbReference>
<comment type="pathway">
    <text evidence="2 11">Cofactor biosynthesis; (R)-pantothenate biosynthesis; (R)-pantoate from 3-methyl-2-oxobutanoate: step 2/2.</text>
</comment>
<comment type="similarity">
    <text evidence="3 11">Belongs to the ketopantoate reductase family.</text>
</comment>
<dbReference type="InterPro" id="IPR013332">
    <property type="entry name" value="KPR_N"/>
</dbReference>
<dbReference type="InterPro" id="IPR036291">
    <property type="entry name" value="NAD(P)-bd_dom_sf"/>
</dbReference>
<evidence type="ECO:0000313" key="15">
    <source>
        <dbReference type="Proteomes" id="UP000004846"/>
    </source>
</evidence>
<evidence type="ECO:0000256" key="8">
    <source>
        <dbReference type="ARBA" id="ARBA00023002"/>
    </source>
</evidence>
<evidence type="ECO:0000256" key="9">
    <source>
        <dbReference type="ARBA" id="ARBA00032024"/>
    </source>
</evidence>
<dbReference type="PANTHER" id="PTHR43765:SF2">
    <property type="entry name" value="2-DEHYDROPANTOATE 2-REDUCTASE"/>
    <property type="match status" value="1"/>
</dbReference>
<evidence type="ECO:0000259" key="13">
    <source>
        <dbReference type="Pfam" id="PF08546"/>
    </source>
</evidence>
<evidence type="ECO:0000313" key="14">
    <source>
        <dbReference type="EMBL" id="EFM81078.1"/>
    </source>
</evidence>
<dbReference type="GO" id="GO:0008677">
    <property type="term" value="F:2-dehydropantoate 2-reductase activity"/>
    <property type="evidence" value="ECO:0007669"/>
    <property type="project" value="UniProtKB-EC"/>
</dbReference>
<dbReference type="GO" id="GO:0005737">
    <property type="term" value="C:cytoplasm"/>
    <property type="evidence" value="ECO:0007669"/>
    <property type="project" value="TreeGrafter"/>
</dbReference>
<evidence type="ECO:0000259" key="12">
    <source>
        <dbReference type="Pfam" id="PF02558"/>
    </source>
</evidence>
<evidence type="ECO:0000256" key="4">
    <source>
        <dbReference type="ARBA" id="ARBA00013014"/>
    </source>
</evidence>
<dbReference type="Gene3D" id="1.10.1040.10">
    <property type="entry name" value="N-(1-d-carboxylethyl)-l-norvaline Dehydrogenase, domain 2"/>
    <property type="match status" value="1"/>
</dbReference>
<dbReference type="NCBIfam" id="TIGR00745">
    <property type="entry name" value="apbA_panE"/>
    <property type="match status" value="1"/>
</dbReference>
<evidence type="ECO:0000256" key="6">
    <source>
        <dbReference type="ARBA" id="ARBA00022655"/>
    </source>
</evidence>
<dbReference type="SUPFAM" id="SSF48179">
    <property type="entry name" value="6-phosphogluconate dehydrogenase C-terminal domain-like"/>
    <property type="match status" value="1"/>
</dbReference>
<dbReference type="PANTHER" id="PTHR43765">
    <property type="entry name" value="2-DEHYDROPANTOATE 2-REDUCTASE-RELATED"/>
    <property type="match status" value="1"/>
</dbReference>
<evidence type="ECO:0000256" key="2">
    <source>
        <dbReference type="ARBA" id="ARBA00004994"/>
    </source>
</evidence>
<keyword evidence="7 11" id="KW-0521">NADP</keyword>
<dbReference type="UniPathway" id="UPA00028">
    <property type="reaction ID" value="UER00004"/>
</dbReference>
<dbReference type="GO" id="GO:0050661">
    <property type="term" value="F:NADP binding"/>
    <property type="evidence" value="ECO:0007669"/>
    <property type="project" value="TreeGrafter"/>
</dbReference>
<evidence type="ECO:0000256" key="10">
    <source>
        <dbReference type="ARBA" id="ARBA00048793"/>
    </source>
</evidence>
<dbReference type="AlphaFoldDB" id="A0A125W1D2"/>
<dbReference type="NCBIfam" id="NF005088">
    <property type="entry name" value="PRK06522.1-2"/>
    <property type="match status" value="1"/>
</dbReference>
<comment type="catalytic activity">
    <reaction evidence="10 11">
        <text>(R)-pantoate + NADP(+) = 2-dehydropantoate + NADPH + H(+)</text>
        <dbReference type="Rhea" id="RHEA:16233"/>
        <dbReference type="ChEBI" id="CHEBI:11561"/>
        <dbReference type="ChEBI" id="CHEBI:15378"/>
        <dbReference type="ChEBI" id="CHEBI:15980"/>
        <dbReference type="ChEBI" id="CHEBI:57783"/>
        <dbReference type="ChEBI" id="CHEBI:58349"/>
        <dbReference type="EC" id="1.1.1.169"/>
    </reaction>
</comment>
<keyword evidence="8 11" id="KW-0560">Oxidoreductase</keyword>
<dbReference type="EMBL" id="AEBR01000110">
    <property type="protein sequence ID" value="EFM81078.1"/>
    <property type="molecule type" value="Genomic_DNA"/>
</dbReference>
<accession>A0A125W1D2</accession>
<evidence type="ECO:0000256" key="3">
    <source>
        <dbReference type="ARBA" id="ARBA00007870"/>
    </source>
</evidence>
<keyword evidence="6 11" id="KW-0566">Pantothenate biosynthesis</keyword>
<dbReference type="InterPro" id="IPR050838">
    <property type="entry name" value="Ketopantoate_reductase"/>
</dbReference>